<evidence type="ECO:0000259" key="1">
    <source>
        <dbReference type="Pfam" id="PF13468"/>
    </source>
</evidence>
<feature type="domain" description="Glyoxalase-like" evidence="1">
    <location>
        <begin position="4"/>
        <end position="185"/>
    </location>
</feature>
<evidence type="ECO:0000313" key="3">
    <source>
        <dbReference type="Proteomes" id="UP000468638"/>
    </source>
</evidence>
<dbReference type="PANTHER" id="PTHR40265">
    <property type="entry name" value="BLL2707 PROTEIN"/>
    <property type="match status" value="1"/>
</dbReference>
<sequence length="230" mass="26224">MLAFDHLVVLTSSPEEAQNNFYSTYGIQGLKGGHHESWGTYNYLAFFDNQAYIEWIGIEDRKRAEASDNPLIKHIAYSNQRQIDGPIQFALRTNEMDEMIRYFDKEEIAYEGPFSGSRTKPNGTTLSWRMLFPSFDASMEILPFLIEWDGPPNAPEDESLINATPFSVIHVGATDLEKAILQWQHIYQLGTPTYKNDTSENPYIQWNLKNGVVTLSPNTTLKAEFGPFSL</sequence>
<gene>
    <name evidence="2" type="ORF">GLW05_15805</name>
</gene>
<reference evidence="2 3" key="1">
    <citation type="submission" date="2019-11" db="EMBL/GenBank/DDBJ databases">
        <title>Genome sequences of 17 halophilic strains isolated from different environments.</title>
        <authorList>
            <person name="Furrow R.E."/>
        </authorList>
    </citation>
    <scope>NUCLEOTIDE SEQUENCE [LARGE SCALE GENOMIC DNA]</scope>
    <source>
        <strain evidence="2 3">22514_16_FS</strain>
    </source>
</reference>
<name>A0A6I4ZY79_9BACI</name>
<dbReference type="Gene3D" id="3.10.180.10">
    <property type="entry name" value="2,3-Dihydroxybiphenyl 1,2-Dioxygenase, domain 1"/>
    <property type="match status" value="1"/>
</dbReference>
<dbReference type="InterPro" id="IPR025870">
    <property type="entry name" value="Glyoxalase-like_dom"/>
</dbReference>
<proteinExistence type="predicted"/>
<dbReference type="AlphaFoldDB" id="A0A6I4ZY79"/>
<accession>A0A6I4ZY79</accession>
<dbReference type="Pfam" id="PF13468">
    <property type="entry name" value="Glyoxalase_3"/>
    <property type="match status" value="1"/>
</dbReference>
<protein>
    <recommendedName>
        <fullName evidence="1">Glyoxalase-like domain-containing protein</fullName>
    </recommendedName>
</protein>
<dbReference type="Proteomes" id="UP000468638">
    <property type="component" value="Unassembled WGS sequence"/>
</dbReference>
<dbReference type="PANTHER" id="PTHR40265:SF1">
    <property type="entry name" value="GLYOXALASE-LIKE DOMAIN-CONTAINING PROTEIN"/>
    <property type="match status" value="1"/>
</dbReference>
<evidence type="ECO:0000313" key="2">
    <source>
        <dbReference type="EMBL" id="MYL35048.1"/>
    </source>
</evidence>
<dbReference type="EMBL" id="WMEQ01000013">
    <property type="protein sequence ID" value="MYL35048.1"/>
    <property type="molecule type" value="Genomic_DNA"/>
</dbReference>
<comment type="caution">
    <text evidence="2">The sequence shown here is derived from an EMBL/GenBank/DDBJ whole genome shotgun (WGS) entry which is preliminary data.</text>
</comment>
<dbReference type="OrthoDB" id="9111355at2"/>
<organism evidence="2 3">
    <name type="scientific">Pontibacillus yanchengensis</name>
    <dbReference type="NCBI Taxonomy" id="462910"/>
    <lineage>
        <taxon>Bacteria</taxon>
        <taxon>Bacillati</taxon>
        <taxon>Bacillota</taxon>
        <taxon>Bacilli</taxon>
        <taxon>Bacillales</taxon>
        <taxon>Bacillaceae</taxon>
        <taxon>Pontibacillus</taxon>
    </lineage>
</organism>
<dbReference type="RefSeq" id="WP_160910029.1">
    <property type="nucleotide sequence ID" value="NZ_WMEQ01000013.1"/>
</dbReference>
<dbReference type="InterPro" id="IPR029068">
    <property type="entry name" value="Glyas_Bleomycin-R_OHBP_Dase"/>
</dbReference>